<keyword evidence="2" id="KW-0472">Membrane</keyword>
<name>A0A6M1T286_9BACT</name>
<reference evidence="4 5" key="1">
    <citation type="submission" date="2020-02" db="EMBL/GenBank/DDBJ databases">
        <title>Aliifodinibius halophilus 2W32, complete genome.</title>
        <authorList>
            <person name="Li Y."/>
            <person name="Wu S."/>
        </authorList>
    </citation>
    <scope>NUCLEOTIDE SEQUENCE [LARGE SCALE GENOMIC DNA]</scope>
    <source>
        <strain evidence="4 5">2W32</strain>
    </source>
</reference>
<feature type="domain" description="Phospholipid/glycerol acyltransferase" evidence="3">
    <location>
        <begin position="44"/>
        <end position="177"/>
    </location>
</feature>
<evidence type="ECO:0000313" key="5">
    <source>
        <dbReference type="Proteomes" id="UP000479132"/>
    </source>
</evidence>
<feature type="transmembrane region" description="Helical" evidence="2">
    <location>
        <begin position="321"/>
        <end position="345"/>
    </location>
</feature>
<keyword evidence="1" id="KW-0175">Coiled coil</keyword>
<dbReference type="SUPFAM" id="SSF69593">
    <property type="entry name" value="Glycerol-3-phosphate (1)-acyltransferase"/>
    <property type="match status" value="1"/>
</dbReference>
<keyword evidence="2" id="KW-1133">Transmembrane helix</keyword>
<dbReference type="Pfam" id="PF01553">
    <property type="entry name" value="Acyltransferase"/>
    <property type="match status" value="1"/>
</dbReference>
<evidence type="ECO:0000256" key="2">
    <source>
        <dbReference type="SAM" id="Phobius"/>
    </source>
</evidence>
<evidence type="ECO:0000313" key="4">
    <source>
        <dbReference type="EMBL" id="NGP86743.1"/>
    </source>
</evidence>
<dbReference type="GO" id="GO:0004366">
    <property type="term" value="F:glycerol-3-phosphate O-acyltransferase activity"/>
    <property type="evidence" value="ECO:0007669"/>
    <property type="project" value="TreeGrafter"/>
</dbReference>
<gene>
    <name evidence="4" type="ORF">G3569_00140</name>
</gene>
<comment type="caution">
    <text evidence="4">The sequence shown here is derived from an EMBL/GenBank/DDBJ whole genome shotgun (WGS) entry which is preliminary data.</text>
</comment>
<feature type="coiled-coil region" evidence="1">
    <location>
        <begin position="269"/>
        <end position="303"/>
    </location>
</feature>
<accession>A0A6M1T286</accession>
<evidence type="ECO:0000256" key="1">
    <source>
        <dbReference type="SAM" id="Coils"/>
    </source>
</evidence>
<keyword evidence="5" id="KW-1185">Reference proteome</keyword>
<feature type="transmembrane region" description="Helical" evidence="2">
    <location>
        <begin position="388"/>
        <end position="409"/>
    </location>
</feature>
<feature type="transmembrane region" description="Helical" evidence="2">
    <location>
        <begin position="357"/>
        <end position="376"/>
    </location>
</feature>
<organism evidence="4 5">
    <name type="scientific">Fodinibius halophilus</name>
    <dbReference type="NCBI Taxonomy" id="1736908"/>
    <lineage>
        <taxon>Bacteria</taxon>
        <taxon>Pseudomonadati</taxon>
        <taxon>Balneolota</taxon>
        <taxon>Balneolia</taxon>
        <taxon>Balneolales</taxon>
        <taxon>Balneolaceae</taxon>
        <taxon>Fodinibius</taxon>
    </lineage>
</organism>
<dbReference type="AlphaFoldDB" id="A0A6M1T286"/>
<evidence type="ECO:0000259" key="3">
    <source>
        <dbReference type="SMART" id="SM00563"/>
    </source>
</evidence>
<dbReference type="InterPro" id="IPR002123">
    <property type="entry name" value="Plipid/glycerol_acylTrfase"/>
</dbReference>
<dbReference type="SMART" id="SM00563">
    <property type="entry name" value="PlsC"/>
    <property type="match status" value="1"/>
</dbReference>
<dbReference type="GO" id="GO:0016287">
    <property type="term" value="F:glycerone-phosphate O-acyltransferase activity"/>
    <property type="evidence" value="ECO:0007669"/>
    <property type="project" value="TreeGrafter"/>
</dbReference>
<keyword evidence="2" id="KW-0812">Transmembrane</keyword>
<dbReference type="GO" id="GO:0008654">
    <property type="term" value="P:phospholipid biosynthetic process"/>
    <property type="evidence" value="ECO:0007669"/>
    <property type="project" value="TreeGrafter"/>
</dbReference>
<dbReference type="EMBL" id="JAALLS010000001">
    <property type="protein sequence ID" value="NGP86743.1"/>
    <property type="molecule type" value="Genomic_DNA"/>
</dbReference>
<dbReference type="PANTHER" id="PTHR31605">
    <property type="entry name" value="GLYCEROL-3-PHOSPHATE O-ACYLTRANSFERASE 1"/>
    <property type="match status" value="1"/>
</dbReference>
<dbReference type="PANTHER" id="PTHR31605:SF0">
    <property type="entry name" value="GLYCEROL-3-PHOSPHATE O-ACYLTRANSFERASE 1"/>
    <property type="match status" value="1"/>
</dbReference>
<dbReference type="InterPro" id="IPR052744">
    <property type="entry name" value="GPAT/DAPAT"/>
</dbReference>
<protein>
    <recommendedName>
        <fullName evidence="3">Phospholipid/glycerol acyltransferase domain-containing protein</fullName>
    </recommendedName>
</protein>
<proteinExistence type="predicted"/>
<dbReference type="RefSeq" id="WP_165264839.1">
    <property type="nucleotide sequence ID" value="NZ_JAALLS010000001.1"/>
</dbReference>
<sequence length="458" mass="52187">MNVDIRGWTFTHWWVRPVVKVWFETYHKSVTYSGVEHINWDKPIIFAPSHQNAFSDALCLILPTKYTNNRFIYPLIRADAFGKNTAIDWILTAFHMLPVYRPRDRVNLKEQNESVFGDCYDILAKNRNLLIHPEGNCIPKKKVGRFKKGLARIALGAEKRHNFDLGVTVIPVGINYRQITEARKGIHVEFGKAVPVSQFEESYREHEATAITDLTRRVEEAVRAVTVDYNSVEYQLAEQVVQLKKQSTAEIDVTEGYSSKEVELEKEVIDDLTNNLSGKENLLKSTKQNMAKLRDELDKQHINFNYSLVDKHSVRRLLAEGIGFIIALPLFLYGAINNIVPWLLIHAFANAIEEKQFISSARMLMGLLTFPLFYLAQGAVCWGATGSLWWTVAYMVSLPFSGILSLNLYEKWKDWKQQIRLKLPSKATNDKISGLIAKVLNPSKSNSAAKPLTDSAQS</sequence>
<dbReference type="Proteomes" id="UP000479132">
    <property type="component" value="Unassembled WGS sequence"/>
</dbReference>